<evidence type="ECO:0000313" key="3">
    <source>
        <dbReference type="Proteomes" id="UP000823775"/>
    </source>
</evidence>
<evidence type="ECO:0000256" key="1">
    <source>
        <dbReference type="SAM" id="MobiDB-lite"/>
    </source>
</evidence>
<evidence type="ECO:0000313" key="2">
    <source>
        <dbReference type="EMBL" id="MCD9645067.1"/>
    </source>
</evidence>
<dbReference type="Proteomes" id="UP000823775">
    <property type="component" value="Unassembled WGS sequence"/>
</dbReference>
<feature type="compositionally biased region" description="Basic and acidic residues" evidence="1">
    <location>
        <begin position="14"/>
        <end position="30"/>
    </location>
</feature>
<keyword evidence="3" id="KW-1185">Reference proteome</keyword>
<comment type="caution">
    <text evidence="2">The sequence shown here is derived from an EMBL/GenBank/DDBJ whole genome shotgun (WGS) entry which is preliminary data.</text>
</comment>
<proteinExistence type="predicted"/>
<accession>A0ABS8VFL0</accession>
<protein>
    <submittedName>
        <fullName evidence="2">Uncharacterized protein</fullName>
    </submittedName>
</protein>
<reference evidence="2 3" key="1">
    <citation type="journal article" date="2021" name="BMC Genomics">
        <title>Datura genome reveals duplications of psychoactive alkaloid biosynthetic genes and high mutation rate following tissue culture.</title>
        <authorList>
            <person name="Rajewski A."/>
            <person name="Carter-House D."/>
            <person name="Stajich J."/>
            <person name="Litt A."/>
        </authorList>
    </citation>
    <scope>NUCLEOTIDE SEQUENCE [LARGE SCALE GENOMIC DNA]</scope>
    <source>
        <strain evidence="2">AR-01</strain>
    </source>
</reference>
<feature type="region of interest" description="Disordered" evidence="1">
    <location>
        <begin position="1"/>
        <end position="30"/>
    </location>
</feature>
<dbReference type="EMBL" id="JACEIK010004329">
    <property type="protein sequence ID" value="MCD9645067.1"/>
    <property type="molecule type" value="Genomic_DNA"/>
</dbReference>
<name>A0ABS8VFL0_DATST</name>
<sequence>MAHSESPKVTAVELLERNDSRGNAEEKRDQDMAHFKTQLELITNYLTTLNKLKVHTVNAQDKGPRYDDHFPEFEEEENFINYRTWATPKGLTKTLGVKIKEIKVGTTIGTMDMIELWVRDRDQGQWRKWRGPKNDGGGVYVPLWSKRTCCE</sequence>
<gene>
    <name evidence="2" type="ORF">HAX54_033720</name>
</gene>
<organism evidence="2 3">
    <name type="scientific">Datura stramonium</name>
    <name type="common">Jimsonweed</name>
    <name type="synonym">Common thornapple</name>
    <dbReference type="NCBI Taxonomy" id="4076"/>
    <lineage>
        <taxon>Eukaryota</taxon>
        <taxon>Viridiplantae</taxon>
        <taxon>Streptophyta</taxon>
        <taxon>Embryophyta</taxon>
        <taxon>Tracheophyta</taxon>
        <taxon>Spermatophyta</taxon>
        <taxon>Magnoliopsida</taxon>
        <taxon>eudicotyledons</taxon>
        <taxon>Gunneridae</taxon>
        <taxon>Pentapetalae</taxon>
        <taxon>asterids</taxon>
        <taxon>lamiids</taxon>
        <taxon>Solanales</taxon>
        <taxon>Solanaceae</taxon>
        <taxon>Solanoideae</taxon>
        <taxon>Datureae</taxon>
        <taxon>Datura</taxon>
    </lineage>
</organism>